<accession>A0ABN3QT66</accession>
<dbReference type="EMBL" id="BAAATD010000018">
    <property type="protein sequence ID" value="GAA2634668.1"/>
    <property type="molecule type" value="Genomic_DNA"/>
</dbReference>
<comment type="caution">
    <text evidence="1">The sequence shown here is derived from an EMBL/GenBank/DDBJ whole genome shotgun (WGS) entry which is preliminary data.</text>
</comment>
<reference evidence="1 2" key="1">
    <citation type="journal article" date="2019" name="Int. J. Syst. Evol. Microbiol.">
        <title>The Global Catalogue of Microorganisms (GCM) 10K type strain sequencing project: providing services to taxonomists for standard genome sequencing and annotation.</title>
        <authorList>
            <consortium name="The Broad Institute Genomics Platform"/>
            <consortium name="The Broad Institute Genome Sequencing Center for Infectious Disease"/>
            <person name="Wu L."/>
            <person name="Ma J."/>
        </authorList>
    </citation>
    <scope>NUCLEOTIDE SEQUENCE [LARGE SCALE GENOMIC DNA]</scope>
    <source>
        <strain evidence="1 2">JCM 6833</strain>
    </source>
</reference>
<keyword evidence="2" id="KW-1185">Reference proteome</keyword>
<dbReference type="Proteomes" id="UP001501509">
    <property type="component" value="Unassembled WGS sequence"/>
</dbReference>
<dbReference type="RefSeq" id="WP_344548386.1">
    <property type="nucleotide sequence ID" value="NZ_BAAATD010000018.1"/>
</dbReference>
<proteinExistence type="predicted"/>
<protein>
    <submittedName>
        <fullName evidence="1">Uncharacterized protein</fullName>
    </submittedName>
</protein>
<evidence type="ECO:0000313" key="2">
    <source>
        <dbReference type="Proteomes" id="UP001501509"/>
    </source>
</evidence>
<organism evidence="1 2">
    <name type="scientific">Actinomadura fulvescens</name>
    <dbReference type="NCBI Taxonomy" id="46160"/>
    <lineage>
        <taxon>Bacteria</taxon>
        <taxon>Bacillati</taxon>
        <taxon>Actinomycetota</taxon>
        <taxon>Actinomycetes</taxon>
        <taxon>Streptosporangiales</taxon>
        <taxon>Thermomonosporaceae</taxon>
        <taxon>Actinomadura</taxon>
    </lineage>
</organism>
<sequence length="94" mass="10392">MSEERHPNIGLVYELSQAMGIDPVETRSLLNTAGVPIMNLNGEDVFSRRDLVAGFKSEIVKFDSPESDLKPKYSLEESAELYRSSLPGGDAMPF</sequence>
<evidence type="ECO:0000313" key="1">
    <source>
        <dbReference type="EMBL" id="GAA2634668.1"/>
    </source>
</evidence>
<gene>
    <name evidence="1" type="ORF">GCM10010411_86910</name>
</gene>
<name>A0ABN3QT66_9ACTN</name>